<dbReference type="Pfam" id="PF04970">
    <property type="entry name" value="LRAT"/>
    <property type="match status" value="1"/>
</dbReference>
<evidence type="ECO:0000259" key="2">
    <source>
        <dbReference type="Pfam" id="PF10328"/>
    </source>
</evidence>
<dbReference type="AlphaFoldDB" id="A0A2G5TPZ0"/>
<evidence type="ECO:0000313" key="3">
    <source>
        <dbReference type="EMBL" id="PIC29313.1"/>
    </source>
</evidence>
<evidence type="ECO:0000259" key="1">
    <source>
        <dbReference type="Pfam" id="PF04970"/>
    </source>
</evidence>
<keyword evidence="4" id="KW-1185">Reference proteome</keyword>
<dbReference type="Proteomes" id="UP000230233">
    <property type="component" value="Chromosome V"/>
</dbReference>
<dbReference type="InterPro" id="IPR019430">
    <property type="entry name" value="7TM_GPCR_serpentine_rcpt_Srx"/>
</dbReference>
<dbReference type="OrthoDB" id="6065624at2759"/>
<sequence>MLDMLNFNFISNLYDATWFKFIFNSMSLLTIHMLDGGDIIATPIAKVLQLFTGKIALHVAIYLGDGRVSHVSGHGGGKAAGVARIGRLLGDFTTKGTETIWLLNLLLRIRSGEEIAKKAEEFAANEFRKGDYNVFLRNCQHFVALCATGGEFAFNI</sequence>
<dbReference type="InterPro" id="IPR007053">
    <property type="entry name" value="LRAT_dom"/>
</dbReference>
<accession>A0A2G5TPZ0</accession>
<dbReference type="EMBL" id="PDUG01000005">
    <property type="protein sequence ID" value="PIC29313.1"/>
    <property type="molecule type" value="Genomic_DNA"/>
</dbReference>
<reference evidence="4" key="1">
    <citation type="submission" date="2017-10" db="EMBL/GenBank/DDBJ databases">
        <title>Rapid genome shrinkage in a self-fertile nematode reveals novel sperm competition proteins.</title>
        <authorList>
            <person name="Yin D."/>
            <person name="Schwarz E.M."/>
            <person name="Thomas C.G."/>
            <person name="Felde R.L."/>
            <person name="Korf I.F."/>
            <person name="Cutter A.D."/>
            <person name="Schartner C.M."/>
            <person name="Ralston E.J."/>
            <person name="Meyer B.J."/>
            <person name="Haag E.S."/>
        </authorList>
    </citation>
    <scope>NUCLEOTIDE SEQUENCE [LARGE SCALE GENOMIC DNA]</scope>
    <source>
        <strain evidence="4">JU1422</strain>
    </source>
</reference>
<feature type="domain" description="LRAT" evidence="1">
    <location>
        <begin position="54"/>
        <end position="149"/>
    </location>
</feature>
<dbReference type="Gene3D" id="3.90.1720.10">
    <property type="entry name" value="endopeptidase domain like (from Nostoc punctiforme)"/>
    <property type="match status" value="1"/>
</dbReference>
<name>A0A2G5TPZ0_9PELO</name>
<dbReference type="Pfam" id="PF10328">
    <property type="entry name" value="7TM_GPCR_Srx"/>
    <property type="match status" value="1"/>
</dbReference>
<protein>
    <recommendedName>
        <fullName evidence="5">LRAT domain-containing protein</fullName>
    </recommendedName>
</protein>
<organism evidence="3 4">
    <name type="scientific">Caenorhabditis nigoni</name>
    <dbReference type="NCBI Taxonomy" id="1611254"/>
    <lineage>
        <taxon>Eukaryota</taxon>
        <taxon>Metazoa</taxon>
        <taxon>Ecdysozoa</taxon>
        <taxon>Nematoda</taxon>
        <taxon>Chromadorea</taxon>
        <taxon>Rhabditida</taxon>
        <taxon>Rhabditina</taxon>
        <taxon>Rhabditomorpha</taxon>
        <taxon>Rhabditoidea</taxon>
        <taxon>Rhabditidae</taxon>
        <taxon>Peloderinae</taxon>
        <taxon>Caenorhabditis</taxon>
    </lineage>
</organism>
<evidence type="ECO:0000313" key="4">
    <source>
        <dbReference type="Proteomes" id="UP000230233"/>
    </source>
</evidence>
<comment type="caution">
    <text evidence="3">The sequence shown here is derived from an EMBL/GenBank/DDBJ whole genome shotgun (WGS) entry which is preliminary data.</text>
</comment>
<evidence type="ECO:0008006" key="5">
    <source>
        <dbReference type="Google" id="ProtNLM"/>
    </source>
</evidence>
<gene>
    <name evidence="3" type="primary">Cnig_chr_V.g20935</name>
    <name evidence="3" type="ORF">B9Z55_020935</name>
</gene>
<feature type="domain" description="7TM GPCR serpentine receptor class x (Srx)" evidence="2">
    <location>
        <begin position="2"/>
        <end position="37"/>
    </location>
</feature>
<proteinExistence type="predicted"/>